<organism evidence="1 2">
    <name type="scientific">Nephila pilipes</name>
    <name type="common">Giant wood spider</name>
    <name type="synonym">Nephila maculata</name>
    <dbReference type="NCBI Taxonomy" id="299642"/>
    <lineage>
        <taxon>Eukaryota</taxon>
        <taxon>Metazoa</taxon>
        <taxon>Ecdysozoa</taxon>
        <taxon>Arthropoda</taxon>
        <taxon>Chelicerata</taxon>
        <taxon>Arachnida</taxon>
        <taxon>Araneae</taxon>
        <taxon>Araneomorphae</taxon>
        <taxon>Entelegynae</taxon>
        <taxon>Araneoidea</taxon>
        <taxon>Nephilidae</taxon>
        <taxon>Nephila</taxon>
    </lineage>
</organism>
<dbReference type="OrthoDB" id="5989194at2759"/>
<evidence type="ECO:0000313" key="1">
    <source>
        <dbReference type="EMBL" id="GFS85225.1"/>
    </source>
</evidence>
<protein>
    <submittedName>
        <fullName evidence="1">Uncharacterized protein</fullName>
    </submittedName>
</protein>
<keyword evidence="2" id="KW-1185">Reference proteome</keyword>
<dbReference type="Proteomes" id="UP000887013">
    <property type="component" value="Unassembled WGS sequence"/>
</dbReference>
<gene>
    <name evidence="1" type="primary">AVEN_88668_1</name>
    <name evidence="1" type="ORF">NPIL_98841</name>
</gene>
<comment type="caution">
    <text evidence="1">The sequence shown here is derived from an EMBL/GenBank/DDBJ whole genome shotgun (WGS) entry which is preliminary data.</text>
</comment>
<proteinExistence type="predicted"/>
<name>A0A8X6MZ28_NEPPI</name>
<evidence type="ECO:0000313" key="2">
    <source>
        <dbReference type="Proteomes" id="UP000887013"/>
    </source>
</evidence>
<dbReference type="AlphaFoldDB" id="A0A8X6MZ28"/>
<accession>A0A8X6MZ28</accession>
<dbReference type="EMBL" id="BMAW01052304">
    <property type="protein sequence ID" value="GFS85225.1"/>
    <property type="molecule type" value="Genomic_DNA"/>
</dbReference>
<reference evidence="1" key="1">
    <citation type="submission" date="2020-08" db="EMBL/GenBank/DDBJ databases">
        <title>Multicomponent nature underlies the extraordinary mechanical properties of spider dragline silk.</title>
        <authorList>
            <person name="Kono N."/>
            <person name="Nakamura H."/>
            <person name="Mori M."/>
            <person name="Yoshida Y."/>
            <person name="Ohtoshi R."/>
            <person name="Malay A.D."/>
            <person name="Moran D.A.P."/>
            <person name="Tomita M."/>
            <person name="Numata K."/>
            <person name="Arakawa K."/>
        </authorList>
    </citation>
    <scope>NUCLEOTIDE SEQUENCE</scope>
</reference>
<sequence length="136" mass="16010">MTRLENTAEDVNLKNEICIRLQRLEGLFKELEKFDSELSGESSEIMEFEDVYFPLKLKLQNKHDAKIIDPINVETHTQRQNSSVVQSVDSIWNFRLRNLNIPVFSGTFEDWMNVKYLFVTSVHSQTTLSNCQKFQY</sequence>